<dbReference type="RefSeq" id="WP_064243761.1">
    <property type="nucleotide sequence ID" value="NZ_LPUX01000064.1"/>
</dbReference>
<proteinExistence type="predicted"/>
<gene>
    <name evidence="1" type="ORF">AU381_18750</name>
</gene>
<evidence type="ECO:0000313" key="2">
    <source>
        <dbReference type="Proteomes" id="UP000094025"/>
    </source>
</evidence>
<dbReference type="STRING" id="1472378.AU381_18750"/>
<reference evidence="1 2" key="1">
    <citation type="journal article" date="2016" name="Int. J. Syst. Evol. Microbiol.">
        <title>Ensifer glycinis sp. nov., an novel rhizobial species associated with Glycine spp.</title>
        <authorList>
            <person name="Yan H."/>
            <person name="Yan J."/>
            <person name="Sui X.H."/>
            <person name="Wang E.T."/>
            <person name="Chen W.X."/>
            <person name="Zhang X.X."/>
            <person name="Chen W.F."/>
        </authorList>
    </citation>
    <scope>NUCLEOTIDE SEQUENCE [LARGE SCALE GENOMIC DNA]</scope>
    <source>
        <strain evidence="1 2">CCBAU 23380</strain>
    </source>
</reference>
<keyword evidence="2" id="KW-1185">Reference proteome</keyword>
<dbReference type="OrthoDB" id="8283624at2"/>
<evidence type="ECO:0000313" key="1">
    <source>
        <dbReference type="EMBL" id="OAP36536.1"/>
    </source>
</evidence>
<sequence length="59" mass="6401">MSNIAVFPPRTSEDRARAADLQDARDRMLSVAAELDRIVKALSQEGLRAACEQAARTGT</sequence>
<comment type="caution">
    <text evidence="1">The sequence shown here is derived from an EMBL/GenBank/DDBJ whole genome shotgun (WGS) entry which is preliminary data.</text>
</comment>
<dbReference type="AlphaFoldDB" id="A0A178XMV4"/>
<organism evidence="1 2">
    <name type="scientific">Sinorhizobium glycinis</name>
    <dbReference type="NCBI Taxonomy" id="1472378"/>
    <lineage>
        <taxon>Bacteria</taxon>
        <taxon>Pseudomonadati</taxon>
        <taxon>Pseudomonadota</taxon>
        <taxon>Alphaproteobacteria</taxon>
        <taxon>Hyphomicrobiales</taxon>
        <taxon>Rhizobiaceae</taxon>
        <taxon>Sinorhizobium/Ensifer group</taxon>
        <taxon>Sinorhizobium</taxon>
    </lineage>
</organism>
<dbReference type="EMBL" id="LPUX01000064">
    <property type="protein sequence ID" value="OAP36536.1"/>
    <property type="molecule type" value="Genomic_DNA"/>
</dbReference>
<name>A0A178XMV4_9HYPH</name>
<dbReference type="Proteomes" id="UP000094025">
    <property type="component" value="Unassembled WGS sequence"/>
</dbReference>
<accession>A0A178XMV4</accession>
<protein>
    <submittedName>
        <fullName evidence="1">Uncharacterized protein</fullName>
    </submittedName>
</protein>